<reference evidence="2" key="1">
    <citation type="submission" date="2016-10" db="EMBL/GenBank/DDBJ databases">
        <authorList>
            <person name="Varghese N."/>
            <person name="Submissions S."/>
        </authorList>
    </citation>
    <scope>NUCLEOTIDE SEQUENCE [LARGE SCALE GENOMIC DNA]</scope>
    <source>
        <strain evidence="2">DSM 15310</strain>
    </source>
</reference>
<dbReference type="InterPro" id="IPR026350">
    <property type="entry name" value="GxxExxY"/>
</dbReference>
<dbReference type="Proteomes" id="UP000198697">
    <property type="component" value="Unassembled WGS sequence"/>
</dbReference>
<keyword evidence="2" id="KW-1185">Reference proteome</keyword>
<dbReference type="RefSeq" id="WP_092770055.1">
    <property type="nucleotide sequence ID" value="NZ_FOHS01000002.1"/>
</dbReference>
<dbReference type="NCBIfam" id="TIGR04256">
    <property type="entry name" value="GxxExxY"/>
    <property type="match status" value="1"/>
</dbReference>
<evidence type="ECO:0000313" key="2">
    <source>
        <dbReference type="Proteomes" id="UP000198697"/>
    </source>
</evidence>
<dbReference type="STRING" id="82805.SAMN04487998_1526"/>
<proteinExistence type="predicted"/>
<gene>
    <name evidence="1" type="ORF">SAMN04487998_1526</name>
</gene>
<evidence type="ECO:0000313" key="1">
    <source>
        <dbReference type="EMBL" id="SET35079.1"/>
    </source>
</evidence>
<dbReference type="EMBL" id="FOHS01000002">
    <property type="protein sequence ID" value="SET35079.1"/>
    <property type="molecule type" value="Genomic_DNA"/>
</dbReference>
<name>A0A1I0DRQ4_9BACT</name>
<organism evidence="1 2">
    <name type="scientific">Hymenobacter actinosclerus</name>
    <dbReference type="NCBI Taxonomy" id="82805"/>
    <lineage>
        <taxon>Bacteria</taxon>
        <taxon>Pseudomonadati</taxon>
        <taxon>Bacteroidota</taxon>
        <taxon>Cytophagia</taxon>
        <taxon>Cytophagales</taxon>
        <taxon>Hymenobacteraceae</taxon>
        <taxon>Hymenobacter</taxon>
    </lineage>
</organism>
<accession>A0A1I0DRQ4</accession>
<sequence>MEEYKHKELTGNIIGAAMRVHTQLGLGFPEVVYQRCLAIELRESGLTFERELELPLIYRGEHVGSRRVDFLVENTVLVKLKALSEITTLHHAQVLNYLHAYQLETALLLNFGEHRLTHKRFVNTPRAT</sequence>
<dbReference type="OrthoDB" id="9806869at2"/>
<dbReference type="AlphaFoldDB" id="A0A1I0DRQ4"/>
<protein>
    <submittedName>
        <fullName evidence="1">GxxExxY protein</fullName>
    </submittedName>
</protein>
<dbReference type="Pfam" id="PF13366">
    <property type="entry name" value="PDDEXK_3"/>
    <property type="match status" value="1"/>
</dbReference>